<accession>A0A4Y7J0V3</accession>
<sequence length="80" mass="8937">MSKSIYVVEFTKMVYQLFRLKAKSITQAKNLPNDIMQYLATLMENSYLTILGLMPTTGDICHAWLGLRGSVDGIHVAVAD</sequence>
<gene>
    <name evidence="1" type="ORF">C5167_013617</name>
</gene>
<organism evidence="1 2">
    <name type="scientific">Papaver somniferum</name>
    <name type="common">Opium poppy</name>
    <dbReference type="NCBI Taxonomy" id="3469"/>
    <lineage>
        <taxon>Eukaryota</taxon>
        <taxon>Viridiplantae</taxon>
        <taxon>Streptophyta</taxon>
        <taxon>Embryophyta</taxon>
        <taxon>Tracheophyta</taxon>
        <taxon>Spermatophyta</taxon>
        <taxon>Magnoliopsida</taxon>
        <taxon>Ranunculales</taxon>
        <taxon>Papaveraceae</taxon>
        <taxon>Papaveroideae</taxon>
        <taxon>Papaver</taxon>
    </lineage>
</organism>
<evidence type="ECO:0000313" key="1">
    <source>
        <dbReference type="EMBL" id="RZC54764.1"/>
    </source>
</evidence>
<reference evidence="1 2" key="1">
    <citation type="journal article" date="2018" name="Science">
        <title>The opium poppy genome and morphinan production.</title>
        <authorList>
            <person name="Guo L."/>
            <person name="Winzer T."/>
            <person name="Yang X."/>
            <person name="Li Y."/>
            <person name="Ning Z."/>
            <person name="He Z."/>
            <person name="Teodor R."/>
            <person name="Lu Y."/>
            <person name="Bowser T.A."/>
            <person name="Graham I.A."/>
            <person name="Ye K."/>
        </authorList>
    </citation>
    <scope>NUCLEOTIDE SEQUENCE [LARGE SCALE GENOMIC DNA]</scope>
    <source>
        <strain evidence="2">cv. HN1</strain>
        <tissue evidence="1">Leaves</tissue>
    </source>
</reference>
<dbReference type="AlphaFoldDB" id="A0A4Y7J0V3"/>
<proteinExistence type="predicted"/>
<dbReference type="Proteomes" id="UP000316621">
    <property type="component" value="Chromosome 3"/>
</dbReference>
<dbReference type="EMBL" id="CM010717">
    <property type="protein sequence ID" value="RZC54764.1"/>
    <property type="molecule type" value="Genomic_DNA"/>
</dbReference>
<keyword evidence="2" id="KW-1185">Reference proteome</keyword>
<evidence type="ECO:0000313" key="2">
    <source>
        <dbReference type="Proteomes" id="UP000316621"/>
    </source>
</evidence>
<name>A0A4Y7J0V3_PAPSO</name>
<protein>
    <submittedName>
        <fullName evidence="1">Uncharacterized protein</fullName>
    </submittedName>
</protein>
<dbReference type="Gramene" id="RZC54764">
    <property type="protein sequence ID" value="RZC54764"/>
    <property type="gene ID" value="C5167_013617"/>
</dbReference>